<reference evidence="1" key="2">
    <citation type="submission" date="2020-06" db="EMBL/GenBank/DDBJ databases">
        <title>Helianthus annuus Genome sequencing and assembly Release 2.</title>
        <authorList>
            <person name="Gouzy J."/>
            <person name="Langlade N."/>
            <person name="Munos S."/>
        </authorList>
    </citation>
    <scope>NUCLEOTIDE SEQUENCE</scope>
    <source>
        <tissue evidence="1">Leaves</tissue>
    </source>
</reference>
<name>A0A9K3J6V2_HELAN</name>
<dbReference type="Gramene" id="mRNA:HanXRQr2_Chr04g0157951">
    <property type="protein sequence ID" value="CDS:HanXRQr2_Chr04g0157951.1"/>
    <property type="gene ID" value="HanXRQr2_Chr04g0157951"/>
</dbReference>
<keyword evidence="2" id="KW-1185">Reference proteome</keyword>
<evidence type="ECO:0000313" key="1">
    <source>
        <dbReference type="EMBL" id="KAF5809506.1"/>
    </source>
</evidence>
<dbReference type="AlphaFoldDB" id="A0A9K3J6V2"/>
<organism evidence="1 2">
    <name type="scientific">Helianthus annuus</name>
    <name type="common">Common sunflower</name>
    <dbReference type="NCBI Taxonomy" id="4232"/>
    <lineage>
        <taxon>Eukaryota</taxon>
        <taxon>Viridiplantae</taxon>
        <taxon>Streptophyta</taxon>
        <taxon>Embryophyta</taxon>
        <taxon>Tracheophyta</taxon>
        <taxon>Spermatophyta</taxon>
        <taxon>Magnoliopsida</taxon>
        <taxon>eudicotyledons</taxon>
        <taxon>Gunneridae</taxon>
        <taxon>Pentapetalae</taxon>
        <taxon>asterids</taxon>
        <taxon>campanulids</taxon>
        <taxon>Asterales</taxon>
        <taxon>Asteraceae</taxon>
        <taxon>Asteroideae</taxon>
        <taxon>Heliantheae alliance</taxon>
        <taxon>Heliantheae</taxon>
        <taxon>Helianthus</taxon>
    </lineage>
</organism>
<comment type="caution">
    <text evidence="1">The sequence shown here is derived from an EMBL/GenBank/DDBJ whole genome shotgun (WGS) entry which is preliminary data.</text>
</comment>
<reference evidence="1" key="1">
    <citation type="journal article" date="2017" name="Nature">
        <title>The sunflower genome provides insights into oil metabolism, flowering and Asterid evolution.</title>
        <authorList>
            <person name="Badouin H."/>
            <person name="Gouzy J."/>
            <person name="Grassa C.J."/>
            <person name="Murat F."/>
            <person name="Staton S.E."/>
            <person name="Cottret L."/>
            <person name="Lelandais-Briere C."/>
            <person name="Owens G.L."/>
            <person name="Carrere S."/>
            <person name="Mayjonade B."/>
            <person name="Legrand L."/>
            <person name="Gill N."/>
            <person name="Kane N.C."/>
            <person name="Bowers J.E."/>
            <person name="Hubner S."/>
            <person name="Bellec A."/>
            <person name="Berard A."/>
            <person name="Berges H."/>
            <person name="Blanchet N."/>
            <person name="Boniface M.C."/>
            <person name="Brunel D."/>
            <person name="Catrice O."/>
            <person name="Chaidir N."/>
            <person name="Claudel C."/>
            <person name="Donnadieu C."/>
            <person name="Faraut T."/>
            <person name="Fievet G."/>
            <person name="Helmstetter N."/>
            <person name="King M."/>
            <person name="Knapp S.J."/>
            <person name="Lai Z."/>
            <person name="Le Paslier M.C."/>
            <person name="Lippi Y."/>
            <person name="Lorenzon L."/>
            <person name="Mandel J.R."/>
            <person name="Marage G."/>
            <person name="Marchand G."/>
            <person name="Marquand E."/>
            <person name="Bret-Mestries E."/>
            <person name="Morien E."/>
            <person name="Nambeesan S."/>
            <person name="Nguyen T."/>
            <person name="Pegot-Espagnet P."/>
            <person name="Pouilly N."/>
            <person name="Raftis F."/>
            <person name="Sallet E."/>
            <person name="Schiex T."/>
            <person name="Thomas J."/>
            <person name="Vandecasteele C."/>
            <person name="Vares D."/>
            <person name="Vear F."/>
            <person name="Vautrin S."/>
            <person name="Crespi M."/>
            <person name="Mangin B."/>
            <person name="Burke J.M."/>
            <person name="Salse J."/>
            <person name="Munos S."/>
            <person name="Vincourt P."/>
            <person name="Rieseberg L.H."/>
            <person name="Langlade N.B."/>
        </authorList>
    </citation>
    <scope>NUCLEOTIDE SEQUENCE</scope>
    <source>
        <tissue evidence="1">Leaves</tissue>
    </source>
</reference>
<dbReference type="EMBL" id="MNCJ02000319">
    <property type="protein sequence ID" value="KAF5809506.1"/>
    <property type="molecule type" value="Genomic_DNA"/>
</dbReference>
<proteinExistence type="predicted"/>
<evidence type="ECO:0000313" key="2">
    <source>
        <dbReference type="Proteomes" id="UP000215914"/>
    </source>
</evidence>
<protein>
    <submittedName>
        <fullName evidence="1">Uncharacterized protein</fullName>
    </submittedName>
</protein>
<gene>
    <name evidence="1" type="ORF">HanXRQr2_Chr04g0157951</name>
</gene>
<accession>A0A9K3J6V2</accession>
<sequence>MLICRIHLSAISLCAIVSRIKTSLIRSDYDLEDFRYSSKVTIFFIHNRWSRQTGSRTAYFISSVLPTTLDNTELGS</sequence>
<dbReference type="Proteomes" id="UP000215914">
    <property type="component" value="Unassembled WGS sequence"/>
</dbReference>